<dbReference type="Proteomes" id="UP001138540">
    <property type="component" value="Unassembled WGS sequence"/>
</dbReference>
<organism evidence="2 3">
    <name type="scientific">Sphingobium lignivorans</name>
    <dbReference type="NCBI Taxonomy" id="2735886"/>
    <lineage>
        <taxon>Bacteria</taxon>
        <taxon>Pseudomonadati</taxon>
        <taxon>Pseudomonadota</taxon>
        <taxon>Alphaproteobacteria</taxon>
        <taxon>Sphingomonadales</taxon>
        <taxon>Sphingomonadaceae</taxon>
        <taxon>Sphingobium</taxon>
    </lineage>
</organism>
<evidence type="ECO:0000313" key="2">
    <source>
        <dbReference type="EMBL" id="MBB5985734.1"/>
    </source>
</evidence>
<proteinExistence type="predicted"/>
<reference evidence="2 3" key="1">
    <citation type="submission" date="2020-08" db="EMBL/GenBank/DDBJ databases">
        <title>Exploring microbial biodiversity for novel pathways involved in the catabolism of aromatic compounds derived from lignin.</title>
        <authorList>
            <person name="Elkins J."/>
        </authorList>
    </citation>
    <scope>NUCLEOTIDE SEQUENCE [LARGE SCALE GENOMIC DNA]</scope>
    <source>
        <strain evidence="2 3">B1D3A</strain>
    </source>
</reference>
<evidence type="ECO:0008006" key="4">
    <source>
        <dbReference type="Google" id="ProtNLM"/>
    </source>
</evidence>
<accession>A0ABR6NHR5</accession>
<dbReference type="InterPro" id="IPR011990">
    <property type="entry name" value="TPR-like_helical_dom_sf"/>
</dbReference>
<feature type="signal peptide" evidence="1">
    <location>
        <begin position="1"/>
        <end position="28"/>
    </location>
</feature>
<gene>
    <name evidence="2" type="ORF">HNP60_001708</name>
</gene>
<name>A0ABR6NHR5_9SPHN</name>
<keyword evidence="1" id="KW-0732">Signal</keyword>
<evidence type="ECO:0000313" key="3">
    <source>
        <dbReference type="Proteomes" id="UP001138540"/>
    </source>
</evidence>
<dbReference type="EMBL" id="JACHKA010000001">
    <property type="protein sequence ID" value="MBB5985734.1"/>
    <property type="molecule type" value="Genomic_DNA"/>
</dbReference>
<dbReference type="SUPFAM" id="SSF48452">
    <property type="entry name" value="TPR-like"/>
    <property type="match status" value="1"/>
</dbReference>
<comment type="caution">
    <text evidence="2">The sequence shown here is derived from an EMBL/GenBank/DDBJ whole genome shotgun (WGS) entry which is preliminary data.</text>
</comment>
<protein>
    <recommendedName>
        <fullName evidence="4">Tetratricopeptide repeat protein</fullName>
    </recommendedName>
</protein>
<dbReference type="Gene3D" id="1.25.40.10">
    <property type="entry name" value="Tetratricopeptide repeat domain"/>
    <property type="match status" value="1"/>
</dbReference>
<sequence>MRLLRTTALSIALAAVSAGMMMPSAAVAQKKNDKKADDGKMKLSPSKEFTPGAQALQEMLAKSDFEGAKAKLAEIEPTATKPDDKYFLGNFYLNTGIGLKDESLQRKGVETMLASGMTPAADVPKFHYFAGQFALNAKDHAAARQHLQQAAQAGYEGANPEIYLAESYFGEAYNNVNGNQFNPAGKALVQQGLPHLKKAIELRQSAGEAVDASWYTRGLKMSVLADDPSQIEWSKLALAHAGTPDNWRVVLRSLQDANDNMTRDETLDLMRLMDSSKSLQNAYSYSEYAESAWKAGLPGEVKAVIETGRARGEIDNNSLSDLYRLATESAAKDKATLASSATSAASAATGKPASSTASAYMGFGDYAKAAELYRLALQKGGVDADEVNTRLGIALARSGDKAGAVEAFGKVGNGGTNGVRRKIADLWTVWVNNPTA</sequence>
<feature type="chain" id="PRO_5047523664" description="Tetratricopeptide repeat protein" evidence="1">
    <location>
        <begin position="29"/>
        <end position="436"/>
    </location>
</feature>
<evidence type="ECO:0000256" key="1">
    <source>
        <dbReference type="SAM" id="SignalP"/>
    </source>
</evidence>
<dbReference type="RefSeq" id="WP_184152433.1">
    <property type="nucleotide sequence ID" value="NZ_JACHKA010000001.1"/>
</dbReference>
<keyword evidence="3" id="KW-1185">Reference proteome</keyword>